<keyword evidence="1" id="KW-1133">Transmembrane helix</keyword>
<dbReference type="SMART" id="SM00271">
    <property type="entry name" value="DnaJ"/>
    <property type="match status" value="1"/>
</dbReference>
<keyword evidence="1" id="KW-0472">Membrane</keyword>
<reference evidence="4 5" key="2">
    <citation type="submission" date="2024-05" db="EMBL/GenBank/DDBJ databases">
        <authorList>
            <person name="Chen Y."/>
            <person name="Shah S."/>
            <person name="Dougan E. K."/>
            <person name="Thang M."/>
            <person name="Chan C."/>
        </authorList>
    </citation>
    <scope>NUCLEOTIDE SEQUENCE [LARGE SCALE GENOMIC DNA]</scope>
</reference>
<feature type="transmembrane region" description="Helical" evidence="1">
    <location>
        <begin position="585"/>
        <end position="605"/>
    </location>
</feature>
<feature type="transmembrane region" description="Helical" evidence="1">
    <location>
        <begin position="60"/>
        <end position="83"/>
    </location>
</feature>
<evidence type="ECO:0000313" key="3">
    <source>
        <dbReference type="EMBL" id="CAI4008660.1"/>
    </source>
</evidence>
<proteinExistence type="predicted"/>
<protein>
    <submittedName>
        <fullName evidence="4">Chaperone protein dnaJ C76, chloroplastic (AtDjC76) (AtDjC17) (AtJ17)</fullName>
    </submittedName>
</protein>
<evidence type="ECO:0000256" key="1">
    <source>
        <dbReference type="SAM" id="Phobius"/>
    </source>
</evidence>
<accession>A0A9P1DEA1</accession>
<feature type="transmembrane region" description="Helical" evidence="1">
    <location>
        <begin position="496"/>
        <end position="520"/>
    </location>
</feature>
<name>A0A9P1DEA1_9DINO</name>
<organism evidence="3">
    <name type="scientific">Cladocopium goreaui</name>
    <dbReference type="NCBI Taxonomy" id="2562237"/>
    <lineage>
        <taxon>Eukaryota</taxon>
        <taxon>Sar</taxon>
        <taxon>Alveolata</taxon>
        <taxon>Dinophyceae</taxon>
        <taxon>Suessiales</taxon>
        <taxon>Symbiodiniaceae</taxon>
        <taxon>Cladocopium</taxon>
    </lineage>
</organism>
<dbReference type="Gene3D" id="3.30.70.20">
    <property type="match status" value="1"/>
</dbReference>
<feature type="transmembrane region" description="Helical" evidence="1">
    <location>
        <begin position="612"/>
        <end position="631"/>
    </location>
</feature>
<dbReference type="OrthoDB" id="426492at2759"/>
<dbReference type="Pfam" id="PF00226">
    <property type="entry name" value="DnaJ"/>
    <property type="match status" value="1"/>
</dbReference>
<dbReference type="AlphaFoldDB" id="A0A9P1DEA1"/>
<dbReference type="SUPFAM" id="SSF46565">
    <property type="entry name" value="Chaperone J-domain"/>
    <property type="match status" value="1"/>
</dbReference>
<dbReference type="EMBL" id="CAMXCT020004346">
    <property type="protein sequence ID" value="CAL1162035.1"/>
    <property type="molecule type" value="Genomic_DNA"/>
</dbReference>
<gene>
    <name evidence="3" type="ORF">C1SCF055_LOCUS34081</name>
</gene>
<comment type="caution">
    <text evidence="3">The sequence shown here is derived from an EMBL/GenBank/DDBJ whole genome shotgun (WGS) entry which is preliminary data.</text>
</comment>
<dbReference type="PANTHER" id="PTHR45295:SF1">
    <property type="entry name" value="CHAPERONE PROTEIN DNAJ C76, CHLOROPLASTIC"/>
    <property type="match status" value="1"/>
</dbReference>
<evidence type="ECO:0000313" key="5">
    <source>
        <dbReference type="Proteomes" id="UP001152797"/>
    </source>
</evidence>
<dbReference type="EMBL" id="CAMXCT030004346">
    <property type="protein sequence ID" value="CAL4795972.1"/>
    <property type="molecule type" value="Genomic_DNA"/>
</dbReference>
<dbReference type="PROSITE" id="PS50076">
    <property type="entry name" value="DNAJ_2"/>
    <property type="match status" value="1"/>
</dbReference>
<dbReference type="EMBL" id="CAMXCT010004346">
    <property type="protein sequence ID" value="CAI4008660.1"/>
    <property type="molecule type" value="Genomic_DNA"/>
</dbReference>
<dbReference type="Pfam" id="PF13370">
    <property type="entry name" value="Fer4_13"/>
    <property type="match status" value="1"/>
</dbReference>
<dbReference type="InterPro" id="IPR036869">
    <property type="entry name" value="J_dom_sf"/>
</dbReference>
<sequence length="991" mass="111021">MGNVVYPMWAECPMLTRMVIVGYPAMSIGLLVFASVSEGTAWIVDSLFDCNLDNLMSLKLWTFLWGPLYMPMQSGMAFLMILFELYMSMQYFPSHEKEMGSTGFLVWIFFVNTVTSLVFLGIQLCTLLYYHLSGNVLGEAFTRASGLHGLWPLIMVCLTLTALSNPDGSTNFWGMVQIPNKWYPIALTAFFMLLNGFRIMWNFIAALAVGYAYKKFRFERILPSKTRLDRLEQRCCRGGRCSLLGTSWIPASSSASFDVDVQLDRRYRNFSDLGDDRASAPAAGGTTGGTSGQFVAFGGSGNRLGESTEMTEVKPTRALFLVPRSRRDCPERMEFLLGFFSDVILFGRQGGDVCGMDHKGSTSIGASLVVAPGARPYAMDTMDTTAMAAGGEFDLEHCLQALALEPPRASLLMRFPNALRLADDGLGVGLGVPRLGATSLFVWFFFIHAPPVLIKEHALQRPILSFHLCGALGISLACVHNSLLTPSLFDGQARPFHVYVGRVGMLAGVISFCFGAYVAWFQQEDLGFASAITIGGLLQLNAQRLGYAAILRYYNLKKELENVPGGSDESRRLQKDKNAALKEHITQMLVVFIFGCLIPATIRVIQQFKYQLIAAVLAIFGLRMALGAYVATMTKGLQANSAVQPQKHAETAAKDGDSLKLKSRRKAISVEHRQVESWKQNVRSVEHRADTATIRKAYLQKQKMVHPDVAGDEAQEVSMLLNSAWDVLKNTEKRAAYDASLHVAPHHEEPEDDSPTWSWTPKEGRGHKVIYHGRPRSRSLYNRVPQEERGEKWEEQKFLFVDELKCISCWNCVSCAPKSICMDADHIRARVFAQWGNSEDDLEWAVRSCPVDCISWVSRKELQVLEHVTAEHMNSIGCVRHLRAPRDTLGHHGELWISVAEKADGHSGAQVRSSRFSKPTHLLGRPNVKTDDLLKIQGLRSWTRRFVQISLDTRPHLAEKWVERRRRDAEFAKKRMELASKHFNVTMEQRL</sequence>
<dbReference type="PANTHER" id="PTHR45295">
    <property type="entry name" value="CHAPERONE PROTEIN DNAJ C76, CHLOROPLASTIC"/>
    <property type="match status" value="1"/>
</dbReference>
<keyword evidence="5" id="KW-1185">Reference proteome</keyword>
<feature type="transmembrane region" description="Helical" evidence="1">
    <location>
        <begin position="183"/>
        <end position="213"/>
    </location>
</feature>
<feature type="transmembrane region" description="Helical" evidence="1">
    <location>
        <begin position="103"/>
        <end position="132"/>
    </location>
</feature>
<dbReference type="SUPFAM" id="SSF54862">
    <property type="entry name" value="4Fe-4S ferredoxins"/>
    <property type="match status" value="1"/>
</dbReference>
<dbReference type="Gene3D" id="1.10.287.110">
    <property type="entry name" value="DnaJ domain"/>
    <property type="match status" value="1"/>
</dbReference>
<feature type="domain" description="J" evidence="2">
    <location>
        <begin position="678"/>
        <end position="741"/>
    </location>
</feature>
<feature type="transmembrane region" description="Helical" evidence="1">
    <location>
        <begin position="435"/>
        <end position="453"/>
    </location>
</feature>
<evidence type="ECO:0000313" key="4">
    <source>
        <dbReference type="EMBL" id="CAL4795972.1"/>
    </source>
</evidence>
<reference evidence="3" key="1">
    <citation type="submission" date="2022-10" db="EMBL/GenBank/DDBJ databases">
        <authorList>
            <person name="Chen Y."/>
            <person name="Dougan E. K."/>
            <person name="Chan C."/>
            <person name="Rhodes N."/>
            <person name="Thang M."/>
        </authorList>
    </citation>
    <scope>NUCLEOTIDE SEQUENCE</scope>
</reference>
<dbReference type="CDD" id="cd06257">
    <property type="entry name" value="DnaJ"/>
    <property type="match status" value="1"/>
</dbReference>
<feature type="transmembrane region" description="Helical" evidence="1">
    <location>
        <begin position="20"/>
        <end position="48"/>
    </location>
</feature>
<dbReference type="Proteomes" id="UP001152797">
    <property type="component" value="Unassembled WGS sequence"/>
</dbReference>
<dbReference type="InterPro" id="IPR001623">
    <property type="entry name" value="DnaJ_domain"/>
</dbReference>
<feature type="transmembrane region" description="Helical" evidence="1">
    <location>
        <begin position="465"/>
        <end position="484"/>
    </location>
</feature>
<keyword evidence="1" id="KW-0812">Transmembrane</keyword>
<evidence type="ECO:0000259" key="2">
    <source>
        <dbReference type="PROSITE" id="PS50076"/>
    </source>
</evidence>